<feature type="region of interest" description="Disordered" evidence="13">
    <location>
        <begin position="588"/>
        <end position="669"/>
    </location>
</feature>
<dbReference type="InterPro" id="IPR013083">
    <property type="entry name" value="Znf_RING/FYVE/PHD"/>
</dbReference>
<keyword evidence="11 14" id="KW-1133">Transmembrane helix</keyword>
<reference evidence="16" key="2">
    <citation type="journal article" date="2020" name="Nat. Commun.">
        <title>Large-scale genome sequencing of mycorrhizal fungi provides insights into the early evolution of symbiotic traits.</title>
        <authorList>
            <person name="Miyauchi S."/>
            <person name="Kiss E."/>
            <person name="Kuo A."/>
            <person name="Drula E."/>
            <person name="Kohler A."/>
            <person name="Sanchez-Garcia M."/>
            <person name="Morin E."/>
            <person name="Andreopoulos B."/>
            <person name="Barry K.W."/>
            <person name="Bonito G."/>
            <person name="Buee M."/>
            <person name="Carver A."/>
            <person name="Chen C."/>
            <person name="Cichocki N."/>
            <person name="Clum A."/>
            <person name="Culley D."/>
            <person name="Crous P.W."/>
            <person name="Fauchery L."/>
            <person name="Girlanda M."/>
            <person name="Hayes R.D."/>
            <person name="Keri Z."/>
            <person name="LaButti K."/>
            <person name="Lipzen A."/>
            <person name="Lombard V."/>
            <person name="Magnuson J."/>
            <person name="Maillard F."/>
            <person name="Murat C."/>
            <person name="Nolan M."/>
            <person name="Ohm R.A."/>
            <person name="Pangilinan J."/>
            <person name="Pereira M.F."/>
            <person name="Perotto S."/>
            <person name="Peter M."/>
            <person name="Pfister S."/>
            <person name="Riley R."/>
            <person name="Sitrit Y."/>
            <person name="Stielow J.B."/>
            <person name="Szollosi G."/>
            <person name="Zifcakova L."/>
            <person name="Stursova M."/>
            <person name="Spatafora J.W."/>
            <person name="Tedersoo L."/>
            <person name="Vaario L.M."/>
            <person name="Yamada A."/>
            <person name="Yan M."/>
            <person name="Wang P."/>
            <person name="Xu J."/>
            <person name="Bruns T."/>
            <person name="Baldrian P."/>
            <person name="Vilgalys R."/>
            <person name="Dunand C."/>
            <person name="Henrissat B."/>
            <person name="Grigoriev I.V."/>
            <person name="Hibbett D."/>
            <person name="Nagy L.G."/>
            <person name="Martin F.M."/>
        </authorList>
    </citation>
    <scope>NUCLEOTIDE SEQUENCE</scope>
    <source>
        <strain evidence="16">BED1</strain>
    </source>
</reference>
<dbReference type="EMBL" id="WHUW01000003">
    <property type="protein sequence ID" value="KAF8449325.1"/>
    <property type="molecule type" value="Genomic_DNA"/>
</dbReference>
<feature type="transmembrane region" description="Helical" evidence="14">
    <location>
        <begin position="1087"/>
        <end position="1105"/>
    </location>
</feature>
<keyword evidence="8" id="KW-0863">Zinc-finger</keyword>
<feature type="transmembrane region" description="Helical" evidence="14">
    <location>
        <begin position="1459"/>
        <end position="1479"/>
    </location>
</feature>
<feature type="compositionally biased region" description="Polar residues" evidence="13">
    <location>
        <begin position="463"/>
        <end position="472"/>
    </location>
</feature>
<feature type="compositionally biased region" description="Low complexity" evidence="13">
    <location>
        <begin position="483"/>
        <end position="494"/>
    </location>
</feature>
<feature type="transmembrane region" description="Helical" evidence="14">
    <location>
        <begin position="779"/>
        <end position="796"/>
    </location>
</feature>
<comment type="subcellular location">
    <subcellularLocation>
        <location evidence="2">Membrane</location>
        <topology evidence="2">Multi-pass membrane protein</topology>
    </subcellularLocation>
</comment>
<feature type="domain" description="RING-CH-type" evidence="15">
    <location>
        <begin position="2"/>
        <end position="63"/>
    </location>
</feature>
<evidence type="ECO:0000256" key="2">
    <source>
        <dbReference type="ARBA" id="ARBA00004141"/>
    </source>
</evidence>
<evidence type="ECO:0000256" key="5">
    <source>
        <dbReference type="ARBA" id="ARBA00022679"/>
    </source>
</evidence>
<feature type="compositionally biased region" description="Low complexity" evidence="13">
    <location>
        <begin position="506"/>
        <end position="516"/>
    </location>
</feature>
<dbReference type="PANTHER" id="PTHR13145">
    <property type="entry name" value="SSM4 PROTEIN"/>
    <property type="match status" value="1"/>
</dbReference>
<dbReference type="GO" id="GO:0008270">
    <property type="term" value="F:zinc ion binding"/>
    <property type="evidence" value="ECO:0007669"/>
    <property type="project" value="UniProtKB-KW"/>
</dbReference>
<feature type="compositionally biased region" description="Basic and acidic residues" evidence="13">
    <location>
        <begin position="589"/>
        <end position="604"/>
    </location>
</feature>
<dbReference type="Pfam" id="PF12906">
    <property type="entry name" value="RINGv"/>
    <property type="match status" value="1"/>
</dbReference>
<feature type="region of interest" description="Disordered" evidence="13">
    <location>
        <begin position="443"/>
        <end position="494"/>
    </location>
</feature>
<feature type="transmembrane region" description="Helical" evidence="14">
    <location>
        <begin position="1280"/>
        <end position="1299"/>
    </location>
</feature>
<keyword evidence="6 14" id="KW-0812">Transmembrane</keyword>
<evidence type="ECO:0000256" key="9">
    <source>
        <dbReference type="ARBA" id="ARBA00022786"/>
    </source>
</evidence>
<comment type="catalytic activity">
    <reaction evidence="1">
        <text>S-ubiquitinyl-[E2 ubiquitin-conjugating enzyme]-L-cysteine + [acceptor protein]-L-lysine = [E2 ubiquitin-conjugating enzyme]-L-cysteine + N(6)-ubiquitinyl-[acceptor protein]-L-lysine.</text>
        <dbReference type="EC" id="2.3.2.27"/>
    </reaction>
</comment>
<feature type="transmembrane region" description="Helical" evidence="14">
    <location>
        <begin position="985"/>
        <end position="1006"/>
    </location>
</feature>
<dbReference type="GO" id="GO:0061630">
    <property type="term" value="F:ubiquitin protein ligase activity"/>
    <property type="evidence" value="ECO:0007669"/>
    <property type="project" value="UniProtKB-EC"/>
</dbReference>
<keyword evidence="7" id="KW-0479">Metal-binding</keyword>
<dbReference type="PROSITE" id="PS51292">
    <property type="entry name" value="ZF_RING_CH"/>
    <property type="match status" value="1"/>
</dbReference>
<feature type="transmembrane region" description="Helical" evidence="14">
    <location>
        <begin position="1425"/>
        <end position="1447"/>
    </location>
</feature>
<keyword evidence="17" id="KW-1185">Reference proteome</keyword>
<evidence type="ECO:0000256" key="13">
    <source>
        <dbReference type="SAM" id="MobiDB-lite"/>
    </source>
</evidence>
<evidence type="ECO:0000256" key="10">
    <source>
        <dbReference type="ARBA" id="ARBA00022833"/>
    </source>
</evidence>
<dbReference type="SMART" id="SM00744">
    <property type="entry name" value="RINGv"/>
    <property type="match status" value="1"/>
</dbReference>
<dbReference type="FunFam" id="3.30.40.10:FF:000287">
    <property type="entry name" value="RING finger membrane protein"/>
    <property type="match status" value="1"/>
</dbReference>
<evidence type="ECO:0000256" key="7">
    <source>
        <dbReference type="ARBA" id="ARBA00022723"/>
    </source>
</evidence>
<keyword evidence="10" id="KW-0862">Zinc</keyword>
<feature type="transmembrane region" description="Helical" evidence="14">
    <location>
        <begin position="1334"/>
        <end position="1358"/>
    </location>
</feature>
<evidence type="ECO:0000256" key="3">
    <source>
        <dbReference type="ARBA" id="ARBA00004906"/>
    </source>
</evidence>
<feature type="compositionally biased region" description="Basic and acidic residues" evidence="13">
    <location>
        <begin position="329"/>
        <end position="339"/>
    </location>
</feature>
<evidence type="ECO:0000313" key="16">
    <source>
        <dbReference type="EMBL" id="KAF8449325.1"/>
    </source>
</evidence>
<evidence type="ECO:0000256" key="6">
    <source>
        <dbReference type="ARBA" id="ARBA00022692"/>
    </source>
</evidence>
<feature type="compositionally biased region" description="Acidic residues" evidence="13">
    <location>
        <begin position="624"/>
        <end position="640"/>
    </location>
</feature>
<feature type="transmembrane region" description="Helical" evidence="14">
    <location>
        <begin position="892"/>
        <end position="913"/>
    </location>
</feature>
<feature type="transmembrane region" description="Helical" evidence="14">
    <location>
        <begin position="934"/>
        <end position="965"/>
    </location>
</feature>
<keyword evidence="5" id="KW-0808">Transferase</keyword>
<evidence type="ECO:0000259" key="15">
    <source>
        <dbReference type="PROSITE" id="PS51292"/>
    </source>
</evidence>
<dbReference type="Gene3D" id="3.30.40.10">
    <property type="entry name" value="Zinc/RING finger domain, C3HC4 (zinc finger)"/>
    <property type="match status" value="1"/>
</dbReference>
<dbReference type="Proteomes" id="UP001194468">
    <property type="component" value="Unassembled WGS sequence"/>
</dbReference>
<evidence type="ECO:0000256" key="4">
    <source>
        <dbReference type="ARBA" id="ARBA00012483"/>
    </source>
</evidence>
<protein>
    <recommendedName>
        <fullName evidence="4">RING-type E3 ubiquitin transferase</fullName>
        <ecNumber evidence="4">2.3.2.27</ecNumber>
    </recommendedName>
</protein>
<feature type="transmembrane region" description="Helical" evidence="14">
    <location>
        <begin position="180"/>
        <end position="200"/>
    </location>
</feature>
<keyword evidence="9" id="KW-0833">Ubl conjugation pathway</keyword>
<dbReference type="InterPro" id="IPR011016">
    <property type="entry name" value="Znf_RING-CH"/>
</dbReference>
<evidence type="ECO:0000256" key="8">
    <source>
        <dbReference type="ARBA" id="ARBA00022771"/>
    </source>
</evidence>
<feature type="transmembrane region" description="Helical" evidence="14">
    <location>
        <begin position="88"/>
        <end position="111"/>
    </location>
</feature>
<evidence type="ECO:0000256" key="12">
    <source>
        <dbReference type="ARBA" id="ARBA00023136"/>
    </source>
</evidence>
<keyword evidence="12 14" id="KW-0472">Membrane</keyword>
<dbReference type="Pfam" id="PF23113">
    <property type="entry name" value="MARCHF6_C"/>
    <property type="match status" value="1"/>
</dbReference>
<proteinExistence type="predicted"/>
<reference evidence="16" key="1">
    <citation type="submission" date="2019-10" db="EMBL/GenBank/DDBJ databases">
        <authorList>
            <consortium name="DOE Joint Genome Institute"/>
            <person name="Kuo A."/>
            <person name="Miyauchi S."/>
            <person name="Kiss E."/>
            <person name="Drula E."/>
            <person name="Kohler A."/>
            <person name="Sanchez-Garcia M."/>
            <person name="Andreopoulos B."/>
            <person name="Barry K.W."/>
            <person name="Bonito G."/>
            <person name="Buee M."/>
            <person name="Carver A."/>
            <person name="Chen C."/>
            <person name="Cichocki N."/>
            <person name="Clum A."/>
            <person name="Culley D."/>
            <person name="Crous P.W."/>
            <person name="Fauchery L."/>
            <person name="Girlanda M."/>
            <person name="Hayes R."/>
            <person name="Keri Z."/>
            <person name="LaButti K."/>
            <person name="Lipzen A."/>
            <person name="Lombard V."/>
            <person name="Magnuson J."/>
            <person name="Maillard F."/>
            <person name="Morin E."/>
            <person name="Murat C."/>
            <person name="Nolan M."/>
            <person name="Ohm R."/>
            <person name="Pangilinan J."/>
            <person name="Pereira M."/>
            <person name="Perotto S."/>
            <person name="Peter M."/>
            <person name="Riley R."/>
            <person name="Sitrit Y."/>
            <person name="Stielow B."/>
            <person name="Szollosi G."/>
            <person name="Zifcakova L."/>
            <person name="Stursova M."/>
            <person name="Spatafora J.W."/>
            <person name="Tedersoo L."/>
            <person name="Vaario L.-M."/>
            <person name="Yamada A."/>
            <person name="Yan M."/>
            <person name="Wang P."/>
            <person name="Xu J."/>
            <person name="Bruns T."/>
            <person name="Baldrian P."/>
            <person name="Vilgalys R."/>
            <person name="Henrissat B."/>
            <person name="Grigoriev I.V."/>
            <person name="Hibbett D."/>
            <person name="Nagy L.G."/>
            <person name="Martin F.M."/>
        </authorList>
    </citation>
    <scope>NUCLEOTIDE SEQUENCE</scope>
    <source>
        <strain evidence="16">BED1</strain>
    </source>
</reference>
<dbReference type="GO" id="GO:0005789">
    <property type="term" value="C:endoplasmic reticulum membrane"/>
    <property type="evidence" value="ECO:0007669"/>
    <property type="project" value="TreeGrafter"/>
</dbReference>
<feature type="transmembrane region" description="Helical" evidence="14">
    <location>
        <begin position="1044"/>
        <end position="1067"/>
    </location>
</feature>
<evidence type="ECO:0000313" key="17">
    <source>
        <dbReference type="Proteomes" id="UP001194468"/>
    </source>
</evidence>
<sequence>MQEAEEQDTCRICSAPGEPGQPLFYPCKCSGTIRYIHQDCLTTWLSHSKKKTCDVCKHPYSFTKVYASDMPASLPPPLLIRRLAQQTFFASLFGIRAIVIAIIWLGLLPWITIWTWRVYFTMGESTAWWISGRERPADVPIIGFVQTLTASNESISSFNNATILHRFTSRAFWQALSSDIFAGQIIASLIVLIFVAVFLLREWISQNARPGVFDEDEMAGIPPQDPPVLNQQPANQPVQDVNAHMLVPQRQGPLEMDVEARRQARLWRPHRPIPPNPRFEALPRHFDDQERLELRRDPIRQPHILIEPIGIPPLPAVLPPENYDAPPVDTDKGKEKEDITAESVPAASDVRRRMRRRIDNGNDNESSGPLAEAGPSLFGSSNFTPSASLLESVSGHSTAAESTPFEFTFRVPTSSAEEDIREPVPEMPAPSLVALQTAIITGSPIPEEGPRRRSIIFSPDVSPLSSRPTTPTVEGETIPKVLSISSSPTSSDLSFTHLPLSKSSLAADDSLGSSGLHHTTSLEHLATETPEEPTDSSSVPDKNMDRKKRARDEMEEEYEHYFRDHQPPTIGPIDAARARTDILEVAPWLEHERNGEELPPREAAFDDDDDSEDDEAPERIFWDADADREDDDDDDEDVVDIGDFNVPNRPGAQAPAPAQPQPQAPAEQMNDGMDDLEAAVEDDMEGALEAIGLRGPIFGVVQNVILMIFVLDTAIGFGIWLPFTLGKTAALLSLDPQRALYILHLPIRGMRIVTDPIVDFITLALGHYIFPSFYQTSRFFLSSALGLITFFAEALVPPSVASSQSHDITSWLASKGTELSAVASLWLQQSLPQEPPSPLTQKINDFFETNSTVAQILEPRFAYVGREVRLFTNHFQQSWIRLTLGHGSNERAFAVVLGYGVVGIILALYLNVFTVGNARTAGRAVRNAIRQQLLVVKVAMFIIIELIIFPLGCGTMLDACTIWVFPEASLESRIAFFTQAPLTAMFYHWVAGTMFMYQFAVLLGGCRNIMRPGAMWFIKDPQDQNFHPIRDILERPTFTQFRKLLISAFMYAMVVACGVGSLAILLFIGNRSIFPIRWKTREPLSEVPIDLLFLQIVLPYTMRHLRPRKAVYRVAVQVWRFLAARLRLTSYMFGDRHREEEVSRVYKTWVAFIRRSAKDNEEMTTTKDGTFRRVPSSDNISLPRDMRATAEVQEDGSPLNEKAAALITLQNAEAVKAKRDVKNDYIVVYFPSRFRVRIITFVMAVWTIMAIVAAICIAVPVQVGRHFFTLLSSTTVHDGYSFLAGFYILWGCCLVAKAAESMDRRRQRVTGDGPRADFAVYFAKQSLLWASKMAYMTVCFGVLIPILLGLVVDLYIVLPVRLTLHPTMVPTIRLVDMWSLGLVYCKIAIRLRRKLQLPRRQYDALHMLLSNGWTHPDLRHATKELILPALATLLTTLLVPAGAVYVVRELLQMPLGKKFLFVHVYPGLFAMVGLSRMVVSAMTVLSSWSQAIRDNEFLVEMRLQNLEPELATDEKKTEALRAGIVRMGRAMAGER</sequence>
<accession>A0AAD4GLI4</accession>
<dbReference type="GO" id="GO:0036503">
    <property type="term" value="P:ERAD pathway"/>
    <property type="evidence" value="ECO:0007669"/>
    <property type="project" value="TreeGrafter"/>
</dbReference>
<gene>
    <name evidence="16" type="ORF">L210DRAFT_3471738</name>
</gene>
<organism evidence="16 17">
    <name type="scientific">Boletus edulis BED1</name>
    <dbReference type="NCBI Taxonomy" id="1328754"/>
    <lineage>
        <taxon>Eukaryota</taxon>
        <taxon>Fungi</taxon>
        <taxon>Dikarya</taxon>
        <taxon>Basidiomycota</taxon>
        <taxon>Agaricomycotina</taxon>
        <taxon>Agaricomycetes</taxon>
        <taxon>Agaricomycetidae</taxon>
        <taxon>Boletales</taxon>
        <taxon>Boletineae</taxon>
        <taxon>Boletaceae</taxon>
        <taxon>Boletoideae</taxon>
        <taxon>Boletus</taxon>
    </lineage>
</organism>
<evidence type="ECO:0000256" key="11">
    <source>
        <dbReference type="ARBA" id="ARBA00022989"/>
    </source>
</evidence>
<feature type="region of interest" description="Disordered" evidence="13">
    <location>
        <begin position="506"/>
        <end position="573"/>
    </location>
</feature>
<comment type="pathway">
    <text evidence="3">Protein modification; protein ubiquitination.</text>
</comment>
<feature type="transmembrane region" description="Helical" evidence="14">
    <location>
        <begin position="752"/>
        <end position="770"/>
    </location>
</feature>
<feature type="transmembrane region" description="Helical" evidence="14">
    <location>
        <begin position="1238"/>
        <end position="1260"/>
    </location>
</feature>
<dbReference type="CDD" id="cd16702">
    <property type="entry name" value="RING_CH-C4HC3_MARCH6"/>
    <property type="match status" value="1"/>
</dbReference>
<feature type="transmembrane region" description="Helical" evidence="14">
    <location>
        <begin position="704"/>
        <end position="723"/>
    </location>
</feature>
<name>A0AAD4GLI4_BOLED</name>
<feature type="region of interest" description="Disordered" evidence="13">
    <location>
        <begin position="322"/>
        <end position="378"/>
    </location>
</feature>
<dbReference type="PANTHER" id="PTHR13145:SF0">
    <property type="entry name" value="E3 UBIQUITIN-PROTEIN LIGASE MARCHF6"/>
    <property type="match status" value="1"/>
</dbReference>
<evidence type="ECO:0000256" key="1">
    <source>
        <dbReference type="ARBA" id="ARBA00000900"/>
    </source>
</evidence>
<dbReference type="EC" id="2.3.2.27" evidence="4"/>
<dbReference type="InterPro" id="IPR056521">
    <property type="entry name" value="MARCHF6-like_C"/>
</dbReference>
<feature type="compositionally biased region" description="Acidic residues" evidence="13">
    <location>
        <begin position="605"/>
        <end position="616"/>
    </location>
</feature>
<comment type="caution">
    <text evidence="16">The sequence shown here is derived from an EMBL/GenBank/DDBJ whole genome shotgun (WGS) entry which is preliminary data.</text>
</comment>
<evidence type="ECO:0000256" key="14">
    <source>
        <dbReference type="SAM" id="Phobius"/>
    </source>
</evidence>
<dbReference type="SUPFAM" id="SSF57850">
    <property type="entry name" value="RING/U-box"/>
    <property type="match status" value="1"/>
</dbReference>